<evidence type="ECO:0000256" key="1">
    <source>
        <dbReference type="ARBA" id="ARBA00006484"/>
    </source>
</evidence>
<keyword evidence="2" id="KW-0560">Oxidoreductase</keyword>
<reference evidence="4 5" key="1">
    <citation type="journal article" date="2010" name="PLoS ONE">
        <title>Genome sequence of Cronobacter sakazakii BAA-894 and comparative genomic hybridization analysis with other Cronobacter species.</title>
        <authorList>
            <person name="Kucerova E."/>
            <person name="Clifton S.W."/>
            <person name="Xia X.Q."/>
            <person name="Long F."/>
            <person name="Porwollik S."/>
            <person name="Fulton L."/>
            <person name="Fronick C."/>
            <person name="Minx P."/>
            <person name="Kyung K."/>
            <person name="Warren W."/>
            <person name="Fulton R."/>
            <person name="Feng D."/>
            <person name="Wollam A."/>
            <person name="Shah N."/>
            <person name="Bhonagiri V."/>
            <person name="Nash W.E."/>
            <person name="Hallsworth-Pepin K."/>
            <person name="Wilson R.K."/>
            <person name="McClelland M."/>
            <person name="Forsythe S.J."/>
        </authorList>
    </citation>
    <scope>NUCLEOTIDE SEQUENCE [LARGE SCALE GENOMIC DNA]</scope>
    <source>
        <strain evidence="4 5">ATCC BAA-894</strain>
    </source>
</reference>
<dbReference type="PANTHER" id="PTHR43639:SF1">
    <property type="entry name" value="SHORT-CHAIN DEHYDROGENASE_REDUCTASE FAMILY PROTEIN"/>
    <property type="match status" value="1"/>
</dbReference>
<evidence type="ECO:0000313" key="4">
    <source>
        <dbReference type="EMBL" id="ABU75725.1"/>
    </source>
</evidence>
<dbReference type="FunFam" id="3.40.50.720:FF:000084">
    <property type="entry name" value="Short-chain dehydrogenase reductase"/>
    <property type="match status" value="1"/>
</dbReference>
<dbReference type="PRINTS" id="PR00080">
    <property type="entry name" value="SDRFAMILY"/>
</dbReference>
<gene>
    <name evidence="4" type="ordered locus">ESA_00428</name>
</gene>
<feature type="domain" description="Ketoreductase" evidence="3">
    <location>
        <begin position="20"/>
        <end position="207"/>
    </location>
</feature>
<evidence type="ECO:0000259" key="3">
    <source>
        <dbReference type="SMART" id="SM00822"/>
    </source>
</evidence>
<dbReference type="PROSITE" id="PS00061">
    <property type="entry name" value="ADH_SHORT"/>
    <property type="match status" value="1"/>
</dbReference>
<dbReference type="Pfam" id="PF13561">
    <property type="entry name" value="adh_short_C2"/>
    <property type="match status" value="1"/>
</dbReference>
<protein>
    <recommendedName>
        <fullName evidence="3">Ketoreductase domain-containing protein</fullName>
    </recommendedName>
</protein>
<dbReference type="Proteomes" id="UP000000260">
    <property type="component" value="Chromosome"/>
</dbReference>
<dbReference type="InterPro" id="IPR057326">
    <property type="entry name" value="KR_dom"/>
</dbReference>
<dbReference type="CDD" id="cd05233">
    <property type="entry name" value="SDR_c"/>
    <property type="match status" value="1"/>
</dbReference>
<accession>A7MR86</accession>
<dbReference type="InterPro" id="IPR002347">
    <property type="entry name" value="SDR_fam"/>
</dbReference>
<dbReference type="NCBIfam" id="NF004777">
    <property type="entry name" value="PRK06123.1"/>
    <property type="match status" value="1"/>
</dbReference>
<dbReference type="PRINTS" id="PR00081">
    <property type="entry name" value="GDHRDH"/>
</dbReference>
<dbReference type="SMART" id="SM00822">
    <property type="entry name" value="PKS_KR"/>
    <property type="match status" value="1"/>
</dbReference>
<dbReference type="EMBL" id="CP000783">
    <property type="protein sequence ID" value="ABU75725.1"/>
    <property type="molecule type" value="Genomic_DNA"/>
</dbReference>
<dbReference type="AlphaFoldDB" id="A7MR86"/>
<dbReference type="PANTHER" id="PTHR43639">
    <property type="entry name" value="OXIDOREDUCTASE, SHORT-CHAIN DEHYDROGENASE/REDUCTASE FAMILY (AFU_ORTHOLOGUE AFUA_5G02870)"/>
    <property type="match status" value="1"/>
</dbReference>
<dbReference type="KEGG" id="esa:ESA_00428"/>
<dbReference type="NCBIfam" id="NF007273">
    <property type="entry name" value="PRK09730.1"/>
    <property type="match status" value="1"/>
</dbReference>
<dbReference type="InterPro" id="IPR036291">
    <property type="entry name" value="NAD(P)-bd_dom_sf"/>
</dbReference>
<name>A7MR86_CROS8</name>
<dbReference type="InterPro" id="IPR020904">
    <property type="entry name" value="Sc_DH/Rdtase_CS"/>
</dbReference>
<sequence>MGKVLQAFCIPYHEKERSMSVALITGASRGIGRATALLLGAQGYTVAVNYLHNAAAAQEVVERIVASGGRAFAIQADISDEPQVMAMFRTLDEQDEPLGALVNNAGVLFTQCMTENLTAERINKVLATNVTGYFLCCREAVKRMAHHHGGQGGAIVNVSSAASRLGAPGEYVDYAASKGAVDSLTIGLSLEVAAQGIRVNGVRPGLIYTDIHASGGEPGRVDRVKSALPMQRGGQPEEVAEAIAWLLSDKASYVTGSFLDLAGGK</sequence>
<proteinExistence type="inferred from homology"/>
<dbReference type="HOGENOM" id="CLU_010194_1_3_6"/>
<keyword evidence="5" id="KW-1185">Reference proteome</keyword>
<dbReference type="Gene3D" id="3.40.50.720">
    <property type="entry name" value="NAD(P)-binding Rossmann-like Domain"/>
    <property type="match status" value="1"/>
</dbReference>
<comment type="similarity">
    <text evidence="1">Belongs to the short-chain dehydrogenases/reductases (SDR) family.</text>
</comment>
<evidence type="ECO:0000256" key="2">
    <source>
        <dbReference type="ARBA" id="ARBA00023002"/>
    </source>
</evidence>
<dbReference type="GO" id="GO:0016491">
    <property type="term" value="F:oxidoreductase activity"/>
    <property type="evidence" value="ECO:0007669"/>
    <property type="project" value="UniProtKB-KW"/>
</dbReference>
<dbReference type="SUPFAM" id="SSF51735">
    <property type="entry name" value="NAD(P)-binding Rossmann-fold domains"/>
    <property type="match status" value="1"/>
</dbReference>
<evidence type="ECO:0000313" key="5">
    <source>
        <dbReference type="Proteomes" id="UP000000260"/>
    </source>
</evidence>
<organism evidence="4 5">
    <name type="scientific">Cronobacter sakazakii (strain ATCC BAA-894)</name>
    <name type="common">Enterobacter sakazakii</name>
    <dbReference type="NCBI Taxonomy" id="290339"/>
    <lineage>
        <taxon>Bacteria</taxon>
        <taxon>Pseudomonadati</taxon>
        <taxon>Pseudomonadota</taxon>
        <taxon>Gammaproteobacteria</taxon>
        <taxon>Enterobacterales</taxon>
        <taxon>Enterobacteriaceae</taxon>
        <taxon>Cronobacter</taxon>
    </lineage>
</organism>